<dbReference type="PROSITE" id="PS51722">
    <property type="entry name" value="G_TR_2"/>
    <property type="match status" value="1"/>
</dbReference>
<accession>A0A2V1ANC8</accession>
<sequence length="972" mass="108024">MDDDDLYDEFGNFIGDPNDSDADSVSGSEVGEPDELEEVPVNEDGDGDEDEDVEGIHEDTSQQALIHTGVPSRFAGAETIVVDSAQVPEDQPVIRAAAETKLHVEFKAEAEEDLPPTTYSREYMLQLAERLPERIRNVAVVGNLHTGKTSLVDTLVLETHPSLTTSKRDSQDFKPLRFLDTHVLERGRGMSIFSHQMTLLLQDSRDKSHVLNILDCPGHPDFDDETQAMLDAADGALLVLDVTEGLTRRDKRYITSIVKRNLPIVVVLNKVDRLIIEQRLPTSDFYLKIRFILDDINACIHHNEFASLYTHKKLISPLEDNVVFSSNNFSFSFTLKSFINLYATELSAYGSIVHDKFEALFWGDIYYNQDTRKFTKDKKLGKRSFESFILEPLYKLITHAITTDSKSKQVPKLLWENFGIKLQKSHLEKDPQELVRFVLGSIFGSSKGLVSSIANTVSVPSGAHPKYPMISEVPSTETVAEAIKLSFSSDYKTKSLLVKVLKGSIKAGDTLKVLNSDLAEDVQKLTVKKVSIPAGRYRISTDGVGAGMFAYITTSDSSIAKSASLFSSGLSPELVKAFHRTSFGEHSVFKVAVEPENPSDLPRLVEGLRSMSQCYSSAIVKLEDSGEHVILAPGELYLDCFLHDLRNSSGEYLSIKVSDPMVKFGESCSERSATKLSTYGPSKKTFISITAEPVADKRLSRSLENGVIDLSQPQRNLAKVLRNDYGWDSLAARSLWVLGPQDMQSPSMLLDDTIEGETDKALLASYKDFITTGFRLGIEEGPLCDEPIRNTKFKILDAVLGSSDIRNHGAQTVTMTRNAVHTGLLTSAPRLLEPVYRVNIMCNARSIQAAHLILDKRRGWIVSETSIPATQLYELEGFVPVVDSVGLDTDMRLQTQGQAMCLVEFNRWKAVPGDPLDKTVPLPSLKPVPHESMARDFVMKTRRRKGLSGEPNLQKYIDPSLYSRLRESGIID</sequence>
<evidence type="ECO:0000256" key="6">
    <source>
        <dbReference type="ARBA" id="ARBA00023242"/>
    </source>
</evidence>
<evidence type="ECO:0000313" key="10">
    <source>
        <dbReference type="EMBL" id="PVH19358.1"/>
    </source>
</evidence>
<dbReference type="OrthoDB" id="364892at2759"/>
<keyword evidence="2" id="KW-0507">mRNA processing</keyword>
<dbReference type="Gene3D" id="3.30.70.870">
    <property type="entry name" value="Elongation Factor G (Translational Gtpase), domain 3"/>
    <property type="match status" value="1"/>
</dbReference>
<dbReference type="GO" id="GO:0030623">
    <property type="term" value="F:U5 snRNA binding"/>
    <property type="evidence" value="ECO:0007669"/>
    <property type="project" value="TreeGrafter"/>
</dbReference>
<keyword evidence="3" id="KW-0547">Nucleotide-binding</keyword>
<feature type="compositionally biased region" description="Acidic residues" evidence="8">
    <location>
        <begin position="31"/>
        <end position="53"/>
    </location>
</feature>
<dbReference type="SUPFAM" id="SSF54211">
    <property type="entry name" value="Ribosomal protein S5 domain 2-like"/>
    <property type="match status" value="1"/>
</dbReference>
<comment type="function">
    <text evidence="7">Component of the U5 snRNP complex required for pre-mRNA splicing. Binds GTP.</text>
</comment>
<dbReference type="Gene3D" id="3.30.70.240">
    <property type="match status" value="1"/>
</dbReference>
<evidence type="ECO:0000256" key="1">
    <source>
        <dbReference type="ARBA" id="ARBA00004123"/>
    </source>
</evidence>
<evidence type="ECO:0000256" key="5">
    <source>
        <dbReference type="ARBA" id="ARBA00023187"/>
    </source>
</evidence>
<protein>
    <recommendedName>
        <fullName evidence="9">Tr-type G domain-containing protein</fullName>
    </recommendedName>
</protein>
<dbReference type="GO" id="GO:0000398">
    <property type="term" value="P:mRNA splicing, via spliceosome"/>
    <property type="evidence" value="ECO:0007669"/>
    <property type="project" value="TreeGrafter"/>
</dbReference>
<organism evidence="10 11">
    <name type="scientific">Candidozyma haemuli</name>
    <dbReference type="NCBI Taxonomy" id="45357"/>
    <lineage>
        <taxon>Eukaryota</taxon>
        <taxon>Fungi</taxon>
        <taxon>Dikarya</taxon>
        <taxon>Ascomycota</taxon>
        <taxon>Saccharomycotina</taxon>
        <taxon>Pichiomycetes</taxon>
        <taxon>Metschnikowiaceae</taxon>
        <taxon>Candidozyma</taxon>
    </lineage>
</organism>
<dbReference type="GO" id="GO:0046540">
    <property type="term" value="C:U4/U6 x U5 tri-snRNP complex"/>
    <property type="evidence" value="ECO:0007669"/>
    <property type="project" value="TreeGrafter"/>
</dbReference>
<dbReference type="CDD" id="cd01683">
    <property type="entry name" value="EF2_IV_snRNP"/>
    <property type="match status" value="1"/>
</dbReference>
<dbReference type="SUPFAM" id="SSF52540">
    <property type="entry name" value="P-loop containing nucleoside triphosphate hydrolases"/>
    <property type="match status" value="1"/>
</dbReference>
<dbReference type="GO" id="GO:0071007">
    <property type="term" value="C:U2-type catalytic step 2 spliceosome"/>
    <property type="evidence" value="ECO:0007669"/>
    <property type="project" value="TreeGrafter"/>
</dbReference>
<proteinExistence type="predicted"/>
<name>A0A2V1ANC8_9ASCO</name>
<dbReference type="InterPro" id="IPR014721">
    <property type="entry name" value="Ribsml_uS5_D2-typ_fold_subgr"/>
</dbReference>
<keyword evidence="4" id="KW-0342">GTP-binding</keyword>
<evidence type="ECO:0000259" key="9">
    <source>
        <dbReference type="PROSITE" id="PS51722"/>
    </source>
</evidence>
<dbReference type="RefSeq" id="XP_025340298.1">
    <property type="nucleotide sequence ID" value="XM_025486850.1"/>
</dbReference>
<dbReference type="InterPro" id="IPR027417">
    <property type="entry name" value="P-loop_NTPase"/>
</dbReference>
<dbReference type="SUPFAM" id="SSF50447">
    <property type="entry name" value="Translation proteins"/>
    <property type="match status" value="1"/>
</dbReference>
<feature type="region of interest" description="Disordered" evidence="8">
    <location>
        <begin position="1"/>
        <end position="53"/>
    </location>
</feature>
<dbReference type="InterPro" id="IPR009000">
    <property type="entry name" value="Transl_B-barrel_sf"/>
</dbReference>
<evidence type="ECO:0000256" key="3">
    <source>
        <dbReference type="ARBA" id="ARBA00022741"/>
    </source>
</evidence>
<evidence type="ECO:0000256" key="7">
    <source>
        <dbReference type="ARBA" id="ARBA00055641"/>
    </source>
</evidence>
<dbReference type="FunFam" id="3.30.70.870:FF:000002">
    <property type="entry name" value="Translation elongation factor 2"/>
    <property type="match status" value="1"/>
</dbReference>
<dbReference type="GO" id="GO:0005829">
    <property type="term" value="C:cytosol"/>
    <property type="evidence" value="ECO:0007669"/>
    <property type="project" value="TreeGrafter"/>
</dbReference>
<gene>
    <name evidence="10" type="ORF">CXQ85_003197</name>
</gene>
<keyword evidence="6" id="KW-0539">Nucleus</keyword>
<dbReference type="Pfam" id="PF00679">
    <property type="entry name" value="EFG_C"/>
    <property type="match status" value="1"/>
</dbReference>
<dbReference type="InterPro" id="IPR000640">
    <property type="entry name" value="EFG_V-like"/>
</dbReference>
<dbReference type="GO" id="GO:0003924">
    <property type="term" value="F:GTPase activity"/>
    <property type="evidence" value="ECO:0007669"/>
    <property type="project" value="InterPro"/>
</dbReference>
<dbReference type="GeneID" id="37008528"/>
<dbReference type="SMART" id="SM00889">
    <property type="entry name" value="EFG_IV"/>
    <property type="match status" value="1"/>
</dbReference>
<dbReference type="Gene3D" id="3.90.1430.10">
    <property type="entry name" value="Yeast translation eEF2 (G' domain)"/>
    <property type="match status" value="1"/>
</dbReference>
<dbReference type="GO" id="GO:0000974">
    <property type="term" value="C:Prp19 complex"/>
    <property type="evidence" value="ECO:0007669"/>
    <property type="project" value="UniProtKB-ARBA"/>
</dbReference>
<dbReference type="InterPro" id="IPR005517">
    <property type="entry name" value="Transl_elong_EFG/EF2_IV"/>
</dbReference>
<dbReference type="InterPro" id="IPR000795">
    <property type="entry name" value="T_Tr_GTP-bd_dom"/>
</dbReference>
<dbReference type="InterPro" id="IPR035647">
    <property type="entry name" value="EFG_III/V"/>
</dbReference>
<comment type="caution">
    <text evidence="10">The sequence shown here is derived from an EMBL/GenBank/DDBJ whole genome shotgun (WGS) entry which is preliminary data.</text>
</comment>
<dbReference type="PANTHER" id="PTHR42908:SF6">
    <property type="entry name" value="116 KDA U5 SMALL NUCLEAR RIBONUCLEOPROTEIN COMPONENT"/>
    <property type="match status" value="1"/>
</dbReference>
<dbReference type="VEuPathDB" id="FungiDB:CXQ85_003197"/>
<dbReference type="InterPro" id="IPR020568">
    <property type="entry name" value="Ribosomal_Su5_D2-typ_SF"/>
</dbReference>
<dbReference type="Gene3D" id="3.30.230.10">
    <property type="match status" value="1"/>
</dbReference>
<dbReference type="EMBL" id="PKFO01000002">
    <property type="protein sequence ID" value="PVH19358.1"/>
    <property type="molecule type" value="Genomic_DNA"/>
</dbReference>
<evidence type="ECO:0000256" key="8">
    <source>
        <dbReference type="SAM" id="MobiDB-lite"/>
    </source>
</evidence>
<dbReference type="Gene3D" id="3.40.50.300">
    <property type="entry name" value="P-loop containing nucleotide triphosphate hydrolases"/>
    <property type="match status" value="1"/>
</dbReference>
<evidence type="ECO:0000313" key="11">
    <source>
        <dbReference type="Proteomes" id="UP000244309"/>
    </source>
</evidence>
<dbReference type="SUPFAM" id="SSF54980">
    <property type="entry name" value="EF-G C-terminal domain-like"/>
    <property type="match status" value="2"/>
</dbReference>
<feature type="domain" description="Tr-type G" evidence="9">
    <location>
        <begin position="133"/>
        <end position="406"/>
    </location>
</feature>
<dbReference type="PRINTS" id="PR00315">
    <property type="entry name" value="ELONGATNFCT"/>
</dbReference>
<dbReference type="Pfam" id="PF03764">
    <property type="entry name" value="EFG_IV"/>
    <property type="match status" value="1"/>
</dbReference>
<dbReference type="Gene3D" id="2.40.30.10">
    <property type="entry name" value="Translation factors"/>
    <property type="match status" value="1"/>
</dbReference>
<comment type="subcellular location">
    <subcellularLocation>
        <location evidence="1">Nucleus</location>
    </subcellularLocation>
</comment>
<dbReference type="Proteomes" id="UP000244309">
    <property type="component" value="Unassembled WGS sequence"/>
</dbReference>
<dbReference type="GO" id="GO:0005682">
    <property type="term" value="C:U5 snRNP"/>
    <property type="evidence" value="ECO:0007669"/>
    <property type="project" value="UniProtKB-ARBA"/>
</dbReference>
<dbReference type="AlphaFoldDB" id="A0A2V1ANC8"/>
<keyword evidence="5" id="KW-0508">mRNA splicing</keyword>
<dbReference type="PANTHER" id="PTHR42908">
    <property type="entry name" value="TRANSLATION ELONGATION FACTOR-RELATED"/>
    <property type="match status" value="1"/>
</dbReference>
<keyword evidence="11" id="KW-1185">Reference proteome</keyword>
<dbReference type="STRING" id="45357.A0A2V1ANC8"/>
<dbReference type="GO" id="GO:0005525">
    <property type="term" value="F:GTP binding"/>
    <property type="evidence" value="ECO:0007669"/>
    <property type="project" value="UniProtKB-KW"/>
</dbReference>
<reference evidence="10 11" key="1">
    <citation type="submission" date="2017-12" db="EMBL/GenBank/DDBJ databases">
        <title>Genome Sequence of a Multidrug-Resistant Candida haemulonii Isolate from a Patient with Chronic Leg Ulcers in Israel.</title>
        <authorList>
            <person name="Chow N.A."/>
            <person name="Gade L."/>
            <person name="Batra D."/>
            <person name="Rowe L.A."/>
            <person name="Ben-Ami R."/>
            <person name="Loparev V.N."/>
            <person name="Litvintseva A.P."/>
        </authorList>
    </citation>
    <scope>NUCLEOTIDE SEQUENCE [LARGE SCALE GENOMIC DNA]</scope>
    <source>
        <strain evidence="10 11">B11899</strain>
    </source>
</reference>
<evidence type="ECO:0000256" key="2">
    <source>
        <dbReference type="ARBA" id="ARBA00022664"/>
    </source>
</evidence>
<dbReference type="FunFam" id="3.40.50.300:FF:000646">
    <property type="entry name" value="U5 small nuclear ribonucleoprotein component"/>
    <property type="match status" value="1"/>
</dbReference>
<evidence type="ECO:0000256" key="4">
    <source>
        <dbReference type="ARBA" id="ARBA00023134"/>
    </source>
</evidence>
<dbReference type="SMART" id="SM00838">
    <property type="entry name" value="EFG_C"/>
    <property type="match status" value="1"/>
</dbReference>
<dbReference type="Pfam" id="PF00009">
    <property type="entry name" value="GTP_EFTU"/>
    <property type="match status" value="1"/>
</dbReference>